<dbReference type="PROSITE" id="PS51257">
    <property type="entry name" value="PROKAR_LIPOPROTEIN"/>
    <property type="match status" value="1"/>
</dbReference>
<keyword evidence="3" id="KW-1185">Reference proteome</keyword>
<reference evidence="2 3" key="1">
    <citation type="journal article" date="2021" name="MBio">
        <title>Poor Competitiveness of Bradyrhizobium in Pigeon Pea Root Colonization in Indian Soils.</title>
        <authorList>
            <person name="Chalasani D."/>
            <person name="Basu A."/>
            <person name="Pullabhotla S.V.S.R.N."/>
            <person name="Jorrin B."/>
            <person name="Neal A.L."/>
            <person name="Poole P.S."/>
            <person name="Podile A.R."/>
            <person name="Tkacz A."/>
        </authorList>
    </citation>
    <scope>NUCLEOTIDE SEQUENCE [LARGE SCALE GENOMIC DNA]</scope>
    <source>
        <strain evidence="2 3">HU14</strain>
    </source>
</reference>
<dbReference type="InterPro" id="IPR021903">
    <property type="entry name" value="DUF3515"/>
</dbReference>
<feature type="chain" id="PRO_5045482686" evidence="1">
    <location>
        <begin position="22"/>
        <end position="165"/>
    </location>
</feature>
<feature type="signal peptide" evidence="1">
    <location>
        <begin position="1"/>
        <end position="21"/>
    </location>
</feature>
<dbReference type="EMBL" id="JAEUAW010000003">
    <property type="protein sequence ID" value="MBW9092931.1"/>
    <property type="molecule type" value="Genomic_DNA"/>
</dbReference>
<keyword evidence="1" id="KW-0732">Signal</keyword>
<sequence>MRVIPTLFAAGLAAVAAFGLAGCSTTVDMDPAKDANDPACAEVSVRLPDTVDGQSRIWTDAQATGAWGNDGSAILLRCGVTPPGPTEAKCITLGGVDWIVDETQAPKYLVTSYGREPAVEVFIDNEVVSSNEVLTQLGERVVQNATKSESACTNTETLLDDATAG</sequence>
<evidence type="ECO:0000313" key="3">
    <source>
        <dbReference type="Proteomes" id="UP001196843"/>
    </source>
</evidence>
<dbReference type="Pfam" id="PF12028">
    <property type="entry name" value="DUF3515"/>
    <property type="match status" value="1"/>
</dbReference>
<proteinExistence type="predicted"/>
<name>A0ABS7HJ03_9MICO</name>
<comment type="caution">
    <text evidence="2">The sequence shown here is derived from an EMBL/GenBank/DDBJ whole genome shotgun (WGS) entry which is preliminary data.</text>
</comment>
<evidence type="ECO:0000313" key="2">
    <source>
        <dbReference type="EMBL" id="MBW9092931.1"/>
    </source>
</evidence>
<accession>A0ABS7HJ03</accession>
<protein>
    <submittedName>
        <fullName evidence="2">DUF3515 family protein</fullName>
    </submittedName>
</protein>
<gene>
    <name evidence="2" type="ORF">JNB62_04460</name>
</gene>
<dbReference type="Proteomes" id="UP001196843">
    <property type="component" value="Unassembled WGS sequence"/>
</dbReference>
<dbReference type="RefSeq" id="WP_220299665.1">
    <property type="nucleotide sequence ID" value="NZ_JAEUAW010000003.1"/>
</dbReference>
<evidence type="ECO:0000256" key="1">
    <source>
        <dbReference type="SAM" id="SignalP"/>
    </source>
</evidence>
<organism evidence="2 3">
    <name type="scientific">Microbacterium jejuense</name>
    <dbReference type="NCBI Taxonomy" id="1263637"/>
    <lineage>
        <taxon>Bacteria</taxon>
        <taxon>Bacillati</taxon>
        <taxon>Actinomycetota</taxon>
        <taxon>Actinomycetes</taxon>
        <taxon>Micrococcales</taxon>
        <taxon>Microbacteriaceae</taxon>
        <taxon>Microbacterium</taxon>
    </lineage>
</organism>